<evidence type="ECO:0000313" key="2">
    <source>
        <dbReference type="Proteomes" id="UP000265520"/>
    </source>
</evidence>
<organism evidence="1 2">
    <name type="scientific">Trifolium medium</name>
    <dbReference type="NCBI Taxonomy" id="97028"/>
    <lineage>
        <taxon>Eukaryota</taxon>
        <taxon>Viridiplantae</taxon>
        <taxon>Streptophyta</taxon>
        <taxon>Embryophyta</taxon>
        <taxon>Tracheophyta</taxon>
        <taxon>Spermatophyta</taxon>
        <taxon>Magnoliopsida</taxon>
        <taxon>eudicotyledons</taxon>
        <taxon>Gunneridae</taxon>
        <taxon>Pentapetalae</taxon>
        <taxon>rosids</taxon>
        <taxon>fabids</taxon>
        <taxon>Fabales</taxon>
        <taxon>Fabaceae</taxon>
        <taxon>Papilionoideae</taxon>
        <taxon>50 kb inversion clade</taxon>
        <taxon>NPAAA clade</taxon>
        <taxon>Hologalegina</taxon>
        <taxon>IRL clade</taxon>
        <taxon>Trifolieae</taxon>
        <taxon>Trifolium</taxon>
    </lineage>
</organism>
<reference evidence="1 2" key="1">
    <citation type="journal article" date="2018" name="Front. Plant Sci.">
        <title>Red Clover (Trifolium pratense) and Zigzag Clover (T. medium) - A Picture of Genomic Similarities and Differences.</title>
        <authorList>
            <person name="Dluhosova J."/>
            <person name="Istvanek J."/>
            <person name="Nedelnik J."/>
            <person name="Repkova J."/>
        </authorList>
    </citation>
    <scope>NUCLEOTIDE SEQUENCE [LARGE SCALE GENOMIC DNA]</scope>
    <source>
        <strain evidence="2">cv. 10/8</strain>
        <tissue evidence="1">Leaf</tissue>
    </source>
</reference>
<dbReference type="EMBL" id="LXQA011152575">
    <property type="protein sequence ID" value="MCI86894.1"/>
    <property type="molecule type" value="Genomic_DNA"/>
</dbReference>
<feature type="non-terminal residue" evidence="1">
    <location>
        <position position="17"/>
    </location>
</feature>
<evidence type="ECO:0000313" key="1">
    <source>
        <dbReference type="EMBL" id="MCI86894.1"/>
    </source>
</evidence>
<name>A0A392VEU0_9FABA</name>
<dbReference type="AlphaFoldDB" id="A0A392VEU0"/>
<sequence length="17" mass="1883">MAVVHPGFSDFFVTEIS</sequence>
<accession>A0A392VEU0</accession>
<dbReference type="Proteomes" id="UP000265520">
    <property type="component" value="Unassembled WGS sequence"/>
</dbReference>
<keyword evidence="2" id="KW-1185">Reference proteome</keyword>
<proteinExistence type="predicted"/>
<protein>
    <submittedName>
        <fullName evidence="1">Uncharacterized protein</fullName>
    </submittedName>
</protein>
<comment type="caution">
    <text evidence="1">The sequence shown here is derived from an EMBL/GenBank/DDBJ whole genome shotgun (WGS) entry which is preliminary data.</text>
</comment>